<reference evidence="2 4" key="2">
    <citation type="journal article" date="2013" name="Nature">
        <title>Insights into bilaterian evolution from three spiralian genomes.</title>
        <authorList>
            <person name="Simakov O."/>
            <person name="Marletaz F."/>
            <person name="Cho S.J."/>
            <person name="Edsinger-Gonzales E."/>
            <person name="Havlak P."/>
            <person name="Hellsten U."/>
            <person name="Kuo D.H."/>
            <person name="Larsson T."/>
            <person name="Lv J."/>
            <person name="Arendt D."/>
            <person name="Savage R."/>
            <person name="Osoegawa K."/>
            <person name="de Jong P."/>
            <person name="Grimwood J."/>
            <person name="Chapman J.A."/>
            <person name="Shapiro H."/>
            <person name="Aerts A."/>
            <person name="Otillar R.P."/>
            <person name="Terry A.Y."/>
            <person name="Boore J.L."/>
            <person name="Grigoriev I.V."/>
            <person name="Lindberg D.R."/>
            <person name="Seaver E.C."/>
            <person name="Weisblat D.A."/>
            <person name="Putnam N.H."/>
            <person name="Rokhsar D.S."/>
        </authorList>
    </citation>
    <scope>NUCLEOTIDE SEQUENCE</scope>
</reference>
<dbReference type="GeneID" id="20208050"/>
<feature type="compositionally biased region" description="Basic and acidic residues" evidence="1">
    <location>
        <begin position="31"/>
        <end position="41"/>
    </location>
</feature>
<dbReference type="KEGG" id="hro:HELRODRAFT_181294"/>
<dbReference type="Proteomes" id="UP000015101">
    <property type="component" value="Unassembled WGS sequence"/>
</dbReference>
<dbReference type="AlphaFoldDB" id="T1FGV1"/>
<name>T1FGV1_HELRO</name>
<dbReference type="CTD" id="20208050"/>
<keyword evidence="4" id="KW-1185">Reference proteome</keyword>
<dbReference type="EnsemblMetazoa" id="HelroT181294">
    <property type="protein sequence ID" value="HelroP181294"/>
    <property type="gene ID" value="HelroG181294"/>
</dbReference>
<protein>
    <submittedName>
        <fullName evidence="2 3">Uncharacterized protein</fullName>
    </submittedName>
</protein>
<evidence type="ECO:0000256" key="1">
    <source>
        <dbReference type="SAM" id="MobiDB-lite"/>
    </source>
</evidence>
<evidence type="ECO:0000313" key="2">
    <source>
        <dbReference type="EMBL" id="ESN93181.1"/>
    </source>
</evidence>
<dbReference type="EMBL" id="KB097635">
    <property type="protein sequence ID" value="ESN93181.1"/>
    <property type="molecule type" value="Genomic_DNA"/>
</dbReference>
<dbReference type="RefSeq" id="XP_009028777.1">
    <property type="nucleotide sequence ID" value="XM_009030529.1"/>
</dbReference>
<reference evidence="3" key="3">
    <citation type="submission" date="2015-06" db="UniProtKB">
        <authorList>
            <consortium name="EnsemblMetazoa"/>
        </authorList>
    </citation>
    <scope>IDENTIFICATION</scope>
</reference>
<organism evidence="3 4">
    <name type="scientific">Helobdella robusta</name>
    <name type="common">Californian leech</name>
    <dbReference type="NCBI Taxonomy" id="6412"/>
    <lineage>
        <taxon>Eukaryota</taxon>
        <taxon>Metazoa</taxon>
        <taxon>Spiralia</taxon>
        <taxon>Lophotrochozoa</taxon>
        <taxon>Annelida</taxon>
        <taxon>Clitellata</taxon>
        <taxon>Hirudinea</taxon>
        <taxon>Rhynchobdellida</taxon>
        <taxon>Glossiphoniidae</taxon>
        <taxon>Helobdella</taxon>
    </lineage>
</organism>
<evidence type="ECO:0000313" key="3">
    <source>
        <dbReference type="EnsemblMetazoa" id="HelroP181294"/>
    </source>
</evidence>
<gene>
    <name evidence="3" type="primary">20208050</name>
    <name evidence="2" type="ORF">HELRODRAFT_181294</name>
</gene>
<sequence>MTRFKAKHSSTFNQSSKTSFISNTIKNHTKKDSIELRKSDASDLPDANFPSRVNSRSQPIGHLSRLVLFFQTSFSTSPSICMKCAVYISPVNDFKRLYAPPNWTTSGVARVFCARGQNKKFAPPT</sequence>
<dbReference type="HOGENOM" id="CLU_1995089_0_0_1"/>
<accession>T1FGV1</accession>
<reference evidence="4" key="1">
    <citation type="submission" date="2012-12" db="EMBL/GenBank/DDBJ databases">
        <authorList>
            <person name="Hellsten U."/>
            <person name="Grimwood J."/>
            <person name="Chapman J.A."/>
            <person name="Shapiro H."/>
            <person name="Aerts A."/>
            <person name="Otillar R.P."/>
            <person name="Terry A.Y."/>
            <person name="Boore J.L."/>
            <person name="Simakov O."/>
            <person name="Marletaz F."/>
            <person name="Cho S.-J."/>
            <person name="Edsinger-Gonzales E."/>
            <person name="Havlak P."/>
            <person name="Kuo D.-H."/>
            <person name="Larsson T."/>
            <person name="Lv J."/>
            <person name="Arendt D."/>
            <person name="Savage R."/>
            <person name="Osoegawa K."/>
            <person name="de Jong P."/>
            <person name="Lindberg D.R."/>
            <person name="Seaver E.C."/>
            <person name="Weisblat D.A."/>
            <person name="Putnam N.H."/>
            <person name="Grigoriev I.V."/>
            <person name="Rokhsar D.S."/>
        </authorList>
    </citation>
    <scope>NUCLEOTIDE SEQUENCE</scope>
</reference>
<evidence type="ECO:0000313" key="4">
    <source>
        <dbReference type="Proteomes" id="UP000015101"/>
    </source>
</evidence>
<dbReference type="EMBL" id="AMQM01007530">
    <property type="status" value="NOT_ANNOTATED_CDS"/>
    <property type="molecule type" value="Genomic_DNA"/>
</dbReference>
<feature type="region of interest" description="Disordered" evidence="1">
    <location>
        <begin position="31"/>
        <end position="55"/>
    </location>
</feature>
<proteinExistence type="predicted"/>
<dbReference type="InParanoid" id="T1FGV1"/>